<protein>
    <recommendedName>
        <fullName evidence="4">2-amino-4-hydroxy-6-hydroxymethyldihydropteridine pyrophosphokinase</fullName>
        <ecNumber evidence="3">2.7.6.3</ecNumber>
    </recommendedName>
    <alternativeName>
        <fullName evidence="11">6-hydroxymethyl-7,8-dihydropterin pyrophosphokinase</fullName>
    </alternativeName>
    <alternativeName>
        <fullName evidence="12">7,8-dihydro-6-hydroxymethylpterin-pyrophosphokinase</fullName>
    </alternativeName>
</protein>
<keyword evidence="6" id="KW-0547">Nucleotide-binding</keyword>
<dbReference type="Proteomes" id="UP001501410">
    <property type="component" value="Unassembled WGS sequence"/>
</dbReference>
<dbReference type="RefSeq" id="WP_344826713.1">
    <property type="nucleotide sequence ID" value="NZ_BAABEZ010000022.1"/>
</dbReference>
<dbReference type="PANTHER" id="PTHR43071:SF1">
    <property type="entry name" value="2-AMINO-4-HYDROXY-6-HYDROXYMETHYLDIHYDROPTERIDINE PYROPHOSPHOKINASE"/>
    <property type="match status" value="1"/>
</dbReference>
<dbReference type="InterPro" id="IPR000550">
    <property type="entry name" value="Hppk"/>
</dbReference>
<keyword evidence="7" id="KW-0418">Kinase</keyword>
<dbReference type="PROSITE" id="PS00794">
    <property type="entry name" value="HPPK"/>
    <property type="match status" value="1"/>
</dbReference>
<dbReference type="PANTHER" id="PTHR43071">
    <property type="entry name" value="2-AMINO-4-HYDROXY-6-HYDROXYMETHYLDIHYDROPTERIDINE PYROPHOSPHOKINASE"/>
    <property type="match status" value="1"/>
</dbReference>
<evidence type="ECO:0000256" key="5">
    <source>
        <dbReference type="ARBA" id="ARBA00022679"/>
    </source>
</evidence>
<name>A0ABP8MWW9_9BACT</name>
<evidence type="ECO:0000256" key="2">
    <source>
        <dbReference type="ARBA" id="ARBA00005810"/>
    </source>
</evidence>
<evidence type="ECO:0000256" key="11">
    <source>
        <dbReference type="ARBA" id="ARBA00029766"/>
    </source>
</evidence>
<reference evidence="15" key="1">
    <citation type="journal article" date="2019" name="Int. J. Syst. Evol. Microbiol.">
        <title>The Global Catalogue of Microorganisms (GCM) 10K type strain sequencing project: providing services to taxonomists for standard genome sequencing and annotation.</title>
        <authorList>
            <consortium name="The Broad Institute Genomics Platform"/>
            <consortium name="The Broad Institute Genome Sequencing Center for Infectious Disease"/>
            <person name="Wu L."/>
            <person name="Ma J."/>
        </authorList>
    </citation>
    <scope>NUCLEOTIDE SEQUENCE [LARGE SCALE GENOMIC DNA]</scope>
    <source>
        <strain evidence="15">JCM 31921</strain>
    </source>
</reference>
<evidence type="ECO:0000256" key="7">
    <source>
        <dbReference type="ARBA" id="ARBA00022777"/>
    </source>
</evidence>
<dbReference type="CDD" id="cd00483">
    <property type="entry name" value="HPPK"/>
    <property type="match status" value="1"/>
</dbReference>
<dbReference type="Gene3D" id="3.30.70.560">
    <property type="entry name" value="7,8-Dihydro-6-hydroxymethylpterin-pyrophosphokinase HPPK"/>
    <property type="match status" value="1"/>
</dbReference>
<dbReference type="Pfam" id="PF01288">
    <property type="entry name" value="HPPK"/>
    <property type="match status" value="1"/>
</dbReference>
<evidence type="ECO:0000256" key="3">
    <source>
        <dbReference type="ARBA" id="ARBA00013253"/>
    </source>
</evidence>
<dbReference type="EC" id="2.7.6.3" evidence="3"/>
<evidence type="ECO:0000256" key="6">
    <source>
        <dbReference type="ARBA" id="ARBA00022741"/>
    </source>
</evidence>
<evidence type="ECO:0000256" key="12">
    <source>
        <dbReference type="ARBA" id="ARBA00033413"/>
    </source>
</evidence>
<proteinExistence type="inferred from homology"/>
<evidence type="ECO:0000259" key="13">
    <source>
        <dbReference type="PROSITE" id="PS00794"/>
    </source>
</evidence>
<comment type="function">
    <text evidence="10">Catalyzes the transfer of pyrophosphate from adenosine triphosphate (ATP) to 6-hydroxymethyl-7,8-dihydropterin, an enzymatic step in folate biosynthesis pathway.</text>
</comment>
<keyword evidence="8" id="KW-0067">ATP-binding</keyword>
<dbReference type="SUPFAM" id="SSF55083">
    <property type="entry name" value="6-hydroxymethyl-7,8-dihydropterin pyrophosphokinase, HPPK"/>
    <property type="match status" value="1"/>
</dbReference>
<evidence type="ECO:0000256" key="10">
    <source>
        <dbReference type="ARBA" id="ARBA00029409"/>
    </source>
</evidence>
<comment type="caution">
    <text evidence="14">The sequence shown here is derived from an EMBL/GenBank/DDBJ whole genome shotgun (WGS) entry which is preliminary data.</text>
</comment>
<dbReference type="InterPro" id="IPR035907">
    <property type="entry name" value="Hppk_sf"/>
</dbReference>
<evidence type="ECO:0000256" key="9">
    <source>
        <dbReference type="ARBA" id="ARBA00022909"/>
    </source>
</evidence>
<sequence>MNRTILLLGSNEGDRCALLRSARLELTRRAGTIHRSSPLYETAAWGKTDQPAFLNQALELSTPLDPEALLSATQNIEQLLGRQRIEKWGSRTLDIDILFYNDAVICTPALNIPHPELSRRRFALVPVAAIAPDLQHPLLRQSIAELLRECPDPLPVTEFSCHQDYN</sequence>
<comment type="similarity">
    <text evidence="2">Belongs to the HPPK family.</text>
</comment>
<feature type="domain" description="7,8-dihydro-6-hydroxymethylpterin-pyrophosphokinase" evidence="13">
    <location>
        <begin position="87"/>
        <end position="98"/>
    </location>
</feature>
<keyword evidence="15" id="KW-1185">Reference proteome</keyword>
<evidence type="ECO:0000313" key="14">
    <source>
        <dbReference type="EMBL" id="GAA4456384.1"/>
    </source>
</evidence>
<evidence type="ECO:0000256" key="4">
    <source>
        <dbReference type="ARBA" id="ARBA00016218"/>
    </source>
</evidence>
<evidence type="ECO:0000256" key="8">
    <source>
        <dbReference type="ARBA" id="ARBA00022840"/>
    </source>
</evidence>
<comment type="pathway">
    <text evidence="1">Cofactor biosynthesis; tetrahydrofolate biosynthesis; 2-amino-4-hydroxy-6-hydroxymethyl-7,8-dihydropteridine diphosphate from 7,8-dihydroneopterin triphosphate: step 4/4.</text>
</comment>
<organism evidence="14 15">
    <name type="scientific">Rurimicrobium arvi</name>
    <dbReference type="NCBI Taxonomy" id="2049916"/>
    <lineage>
        <taxon>Bacteria</taxon>
        <taxon>Pseudomonadati</taxon>
        <taxon>Bacteroidota</taxon>
        <taxon>Chitinophagia</taxon>
        <taxon>Chitinophagales</taxon>
        <taxon>Chitinophagaceae</taxon>
        <taxon>Rurimicrobium</taxon>
    </lineage>
</organism>
<gene>
    <name evidence="14" type="primary">folK</name>
    <name evidence="14" type="ORF">GCM10023092_21550</name>
</gene>
<evidence type="ECO:0000256" key="1">
    <source>
        <dbReference type="ARBA" id="ARBA00005051"/>
    </source>
</evidence>
<dbReference type="EMBL" id="BAABEZ010000022">
    <property type="protein sequence ID" value="GAA4456384.1"/>
    <property type="molecule type" value="Genomic_DNA"/>
</dbReference>
<keyword evidence="9" id="KW-0289">Folate biosynthesis</keyword>
<evidence type="ECO:0000313" key="15">
    <source>
        <dbReference type="Proteomes" id="UP001501410"/>
    </source>
</evidence>
<accession>A0ABP8MWW9</accession>
<dbReference type="NCBIfam" id="TIGR01498">
    <property type="entry name" value="folK"/>
    <property type="match status" value="1"/>
</dbReference>
<keyword evidence="5" id="KW-0808">Transferase</keyword>